<dbReference type="EMBL" id="BQNB010008535">
    <property type="protein sequence ID" value="GJS50717.1"/>
    <property type="molecule type" value="Genomic_DNA"/>
</dbReference>
<evidence type="ECO:0000313" key="3">
    <source>
        <dbReference type="Proteomes" id="UP001151760"/>
    </source>
</evidence>
<keyword evidence="3" id="KW-1185">Reference proteome</keyword>
<organism evidence="2 3">
    <name type="scientific">Tanacetum coccineum</name>
    <dbReference type="NCBI Taxonomy" id="301880"/>
    <lineage>
        <taxon>Eukaryota</taxon>
        <taxon>Viridiplantae</taxon>
        <taxon>Streptophyta</taxon>
        <taxon>Embryophyta</taxon>
        <taxon>Tracheophyta</taxon>
        <taxon>Spermatophyta</taxon>
        <taxon>Magnoliopsida</taxon>
        <taxon>eudicotyledons</taxon>
        <taxon>Gunneridae</taxon>
        <taxon>Pentapetalae</taxon>
        <taxon>asterids</taxon>
        <taxon>campanulids</taxon>
        <taxon>Asterales</taxon>
        <taxon>Asteraceae</taxon>
        <taxon>Asteroideae</taxon>
        <taxon>Anthemideae</taxon>
        <taxon>Anthemidinae</taxon>
        <taxon>Tanacetum</taxon>
    </lineage>
</organism>
<comment type="caution">
    <text evidence="2">The sequence shown here is derived from an EMBL/GenBank/DDBJ whole genome shotgun (WGS) entry which is preliminary data.</text>
</comment>
<evidence type="ECO:0000256" key="1">
    <source>
        <dbReference type="SAM" id="MobiDB-lite"/>
    </source>
</evidence>
<sequence length="101" mass="11285">MHSHNHIAAKEAEEMINPTPNTTPQQTALLKMMMMLLQILFSSQNWDDVIVIPSDDEADAKAVDTQVSFATGVALAREWETHIELNEMGRSIGGIIRICKH</sequence>
<proteinExistence type="predicted"/>
<evidence type="ECO:0000313" key="2">
    <source>
        <dbReference type="EMBL" id="GJS50717.1"/>
    </source>
</evidence>
<gene>
    <name evidence="2" type="ORF">Tco_0624079</name>
</gene>
<accession>A0ABQ4WCT8</accession>
<feature type="region of interest" description="Disordered" evidence="1">
    <location>
        <begin position="1"/>
        <end position="23"/>
    </location>
</feature>
<name>A0ABQ4WCT8_9ASTR</name>
<dbReference type="Proteomes" id="UP001151760">
    <property type="component" value="Unassembled WGS sequence"/>
</dbReference>
<protein>
    <submittedName>
        <fullName evidence="2">Uncharacterized protein</fullName>
    </submittedName>
</protein>
<reference evidence="2" key="1">
    <citation type="journal article" date="2022" name="Int. J. Mol. Sci.">
        <title>Draft Genome of Tanacetum Coccineum: Genomic Comparison of Closely Related Tanacetum-Family Plants.</title>
        <authorList>
            <person name="Yamashiro T."/>
            <person name="Shiraishi A."/>
            <person name="Nakayama K."/>
            <person name="Satake H."/>
        </authorList>
    </citation>
    <scope>NUCLEOTIDE SEQUENCE</scope>
</reference>
<reference evidence="2" key="2">
    <citation type="submission" date="2022-01" db="EMBL/GenBank/DDBJ databases">
        <authorList>
            <person name="Yamashiro T."/>
            <person name="Shiraishi A."/>
            <person name="Satake H."/>
            <person name="Nakayama K."/>
        </authorList>
    </citation>
    <scope>NUCLEOTIDE SEQUENCE</scope>
</reference>